<name>A0A916K2V6_9BACL</name>
<protein>
    <submittedName>
        <fullName evidence="3">Uncharacterized protein</fullName>
    </submittedName>
</protein>
<feature type="region of interest" description="Disordered" evidence="1">
    <location>
        <begin position="314"/>
        <end position="333"/>
    </location>
</feature>
<dbReference type="RefSeq" id="WP_218092805.1">
    <property type="nucleotide sequence ID" value="NZ_CAJVAS010000012.1"/>
</dbReference>
<keyword evidence="4" id="KW-1185">Reference proteome</keyword>
<gene>
    <name evidence="3" type="ORF">PAESOLCIP111_03039</name>
</gene>
<reference evidence="3" key="1">
    <citation type="submission" date="2021-06" db="EMBL/GenBank/DDBJ databases">
        <authorList>
            <person name="Criscuolo A."/>
        </authorList>
    </citation>
    <scope>NUCLEOTIDE SEQUENCE</scope>
    <source>
        <strain evidence="3">CIP111600</strain>
    </source>
</reference>
<proteinExistence type="predicted"/>
<dbReference type="EMBL" id="CAJVAS010000012">
    <property type="protein sequence ID" value="CAG7628775.1"/>
    <property type="molecule type" value="Genomic_DNA"/>
</dbReference>
<feature type="chain" id="PRO_5037667604" evidence="2">
    <location>
        <begin position="32"/>
        <end position="333"/>
    </location>
</feature>
<accession>A0A916K2V6</accession>
<comment type="caution">
    <text evidence="3">The sequence shown here is derived from an EMBL/GenBank/DDBJ whole genome shotgun (WGS) entry which is preliminary data.</text>
</comment>
<keyword evidence="2" id="KW-0732">Signal</keyword>
<evidence type="ECO:0000313" key="4">
    <source>
        <dbReference type="Proteomes" id="UP000693672"/>
    </source>
</evidence>
<feature type="compositionally biased region" description="Polar residues" evidence="1">
    <location>
        <begin position="315"/>
        <end position="333"/>
    </location>
</feature>
<dbReference type="AlphaFoldDB" id="A0A916K2V6"/>
<feature type="signal peptide" evidence="2">
    <location>
        <begin position="1"/>
        <end position="31"/>
    </location>
</feature>
<dbReference type="Proteomes" id="UP000693672">
    <property type="component" value="Unassembled WGS sequence"/>
</dbReference>
<evidence type="ECO:0000256" key="1">
    <source>
        <dbReference type="SAM" id="MobiDB-lite"/>
    </source>
</evidence>
<organism evidence="3 4">
    <name type="scientific">Paenibacillus solanacearum</name>
    <dbReference type="NCBI Taxonomy" id="2048548"/>
    <lineage>
        <taxon>Bacteria</taxon>
        <taxon>Bacillati</taxon>
        <taxon>Bacillota</taxon>
        <taxon>Bacilli</taxon>
        <taxon>Bacillales</taxon>
        <taxon>Paenibacillaceae</taxon>
        <taxon>Paenibacillus</taxon>
    </lineage>
</organism>
<sequence>MNLVAKAFKKAAVAAVLSTCLISSLATPTSAAVTESSVTSNNLIGNNLQLQFNVTSNVLNENMITLSWDAAASQKAKKDVNAKKDVGQDVTYYVNPGTEITGGNVAAQTVGVLLEVPAASASAVSSLTVGGVPARSFTVTGSTYYVLQEGLTIGSATLATSGTFNVTFNTTAGAPFSAKLIAVKDNAAPSSVPSDISLSVFHPYWVTAGKTPIPMGIGAKLQYSSTDDVANGVLTIDLSKGINNLILVGNEYGTYSYGSGTAPITAQHYNPVTKVLTLPISSVNSSGIHDIILYNLTYSGAQQFDVTVKMDSDGEGTQFSETEKTMTYSRALS</sequence>
<evidence type="ECO:0000313" key="3">
    <source>
        <dbReference type="EMBL" id="CAG7628775.1"/>
    </source>
</evidence>
<evidence type="ECO:0000256" key="2">
    <source>
        <dbReference type="SAM" id="SignalP"/>
    </source>
</evidence>